<dbReference type="Pfam" id="PF04028">
    <property type="entry name" value="DUF374"/>
    <property type="match status" value="1"/>
</dbReference>
<name>D5BSX8_PUNMI</name>
<dbReference type="RefSeq" id="WP_013046004.1">
    <property type="nucleotide sequence ID" value="NC_014010.1"/>
</dbReference>
<dbReference type="HOGENOM" id="CLU_086327_1_1_5"/>
<keyword evidence="4" id="KW-1185">Reference proteome</keyword>
<dbReference type="CDD" id="cd07983">
    <property type="entry name" value="LPLAT_DUF374-like"/>
    <property type="match status" value="1"/>
</dbReference>
<organism evidence="3 4">
    <name type="scientific">Puniceispirillum marinum (strain IMCC1322)</name>
    <dbReference type="NCBI Taxonomy" id="488538"/>
    <lineage>
        <taxon>Bacteria</taxon>
        <taxon>Pseudomonadati</taxon>
        <taxon>Pseudomonadota</taxon>
        <taxon>Alphaproteobacteria</taxon>
        <taxon>Candidatus Puniceispirillales</taxon>
        <taxon>Candidatus Puniceispirillaceae</taxon>
        <taxon>Candidatus Puniceispirillum</taxon>
    </lineage>
</organism>
<evidence type="ECO:0000256" key="1">
    <source>
        <dbReference type="SAM" id="Phobius"/>
    </source>
</evidence>
<gene>
    <name evidence="3" type="ordered locus">SAR116_1132</name>
</gene>
<reference evidence="3 4" key="1">
    <citation type="journal article" date="2010" name="J. Bacteriol.">
        <title>Complete genome sequence of "Candidatus Puniceispirillum marinum" IMCC1322, a representative of the SAR116 clade in the Alphaproteobacteria.</title>
        <authorList>
            <person name="Oh H.M."/>
            <person name="Kwon K.K."/>
            <person name="Kang I."/>
            <person name="Kang S.G."/>
            <person name="Lee J.H."/>
            <person name="Kim S.J."/>
            <person name="Cho J.C."/>
        </authorList>
    </citation>
    <scope>NUCLEOTIDE SEQUENCE [LARGE SCALE GENOMIC DNA]</scope>
    <source>
        <strain evidence="3 4">IMCC1322</strain>
    </source>
</reference>
<dbReference type="OrthoDB" id="9810508at2"/>
<evidence type="ECO:0000313" key="3">
    <source>
        <dbReference type="EMBL" id="ADE39375.1"/>
    </source>
</evidence>
<accession>D5BSX8</accession>
<keyword evidence="1" id="KW-0812">Transmembrane</keyword>
<keyword evidence="1" id="KW-1133">Transmembrane helix</keyword>
<feature type="domain" description="DUF374" evidence="2">
    <location>
        <begin position="66"/>
        <end position="133"/>
    </location>
</feature>
<evidence type="ECO:0000313" key="4">
    <source>
        <dbReference type="Proteomes" id="UP000007460"/>
    </source>
</evidence>
<dbReference type="InterPro" id="IPR007172">
    <property type="entry name" value="DUF374"/>
</dbReference>
<proteinExistence type="predicted"/>
<keyword evidence="1" id="KW-0472">Membrane</keyword>
<dbReference type="AlphaFoldDB" id="D5BSX8"/>
<protein>
    <recommendedName>
        <fullName evidence="2">DUF374 domain-containing protein</fullName>
    </recommendedName>
</protein>
<feature type="transmembrane region" description="Helical" evidence="1">
    <location>
        <begin position="12"/>
        <end position="29"/>
    </location>
</feature>
<dbReference type="KEGG" id="apb:SAR116_1132"/>
<sequence length="226" mass="25725">MFKRFIRNKFVIWCLSWVVAGIIASIMITTRWKTVNRQLADQILNNHNGFVLVLWHERIFAVPWLWPRRHPMYVLQSPHADGQLMSYTVNRMGIRTVWGSSNRNAISGLRGLKRVLDRGQIATITPDGPRGPARKLAIGPVALAAMAGKPVVPICWAVDRYWRAPGWDGTIIPKPFARGRFIWGDPIDVPKGDRDTMETSRVEIETAMNDLADRADRLFAEEDGLR</sequence>
<dbReference type="eggNOG" id="COG2121">
    <property type="taxonomic scope" value="Bacteria"/>
</dbReference>
<evidence type="ECO:0000259" key="2">
    <source>
        <dbReference type="Pfam" id="PF04028"/>
    </source>
</evidence>
<dbReference type="STRING" id="488538.SAR116_1132"/>
<dbReference type="EMBL" id="CP001751">
    <property type="protein sequence ID" value="ADE39375.1"/>
    <property type="molecule type" value="Genomic_DNA"/>
</dbReference>
<dbReference type="Proteomes" id="UP000007460">
    <property type="component" value="Chromosome"/>
</dbReference>